<evidence type="ECO:0000313" key="3">
    <source>
        <dbReference type="Proteomes" id="UP000178129"/>
    </source>
</evidence>
<reference evidence="3" key="1">
    <citation type="submission" date="2016-03" db="EMBL/GenBank/DDBJ databases">
        <authorList>
            <person name="Ploux O."/>
        </authorList>
    </citation>
    <scope>NUCLEOTIDE SEQUENCE [LARGE SCALE GENOMIC DNA]</scope>
    <source>
        <strain evidence="3">UK7</strain>
    </source>
</reference>
<protein>
    <submittedName>
        <fullName evidence="2">Uncharacterized protein</fullName>
    </submittedName>
</protein>
<name>A0A1E1L463_9HELO</name>
<sequence length="42" mass="4883">MHGRLERLWPERIAHSETPRPRFLIPLHTEKQPGSHTKLAAS</sequence>
<dbReference type="Proteomes" id="UP000178129">
    <property type="component" value="Unassembled WGS sequence"/>
</dbReference>
<feature type="region of interest" description="Disordered" evidence="1">
    <location>
        <begin position="19"/>
        <end position="42"/>
    </location>
</feature>
<accession>A0A1E1L463</accession>
<dbReference type="AlphaFoldDB" id="A0A1E1L463"/>
<keyword evidence="3" id="KW-1185">Reference proteome</keyword>
<gene>
    <name evidence="2" type="ORF">RCO7_14813</name>
</gene>
<organism evidence="2 3">
    <name type="scientific">Rhynchosporium graminicola</name>
    <dbReference type="NCBI Taxonomy" id="2792576"/>
    <lineage>
        <taxon>Eukaryota</taxon>
        <taxon>Fungi</taxon>
        <taxon>Dikarya</taxon>
        <taxon>Ascomycota</taxon>
        <taxon>Pezizomycotina</taxon>
        <taxon>Leotiomycetes</taxon>
        <taxon>Helotiales</taxon>
        <taxon>Ploettnerulaceae</taxon>
        <taxon>Rhynchosporium</taxon>
    </lineage>
</organism>
<evidence type="ECO:0000313" key="2">
    <source>
        <dbReference type="EMBL" id="CZT05321.1"/>
    </source>
</evidence>
<proteinExistence type="predicted"/>
<evidence type="ECO:0000256" key="1">
    <source>
        <dbReference type="SAM" id="MobiDB-lite"/>
    </source>
</evidence>
<dbReference type="EMBL" id="FJUW01000035">
    <property type="protein sequence ID" value="CZT05321.1"/>
    <property type="molecule type" value="Genomic_DNA"/>
</dbReference>
<dbReference type="InParanoid" id="A0A1E1L463"/>
<comment type="caution">
    <text evidence="2">The sequence shown here is derived from an EMBL/GenBank/DDBJ whole genome shotgun (WGS) entry which is preliminary data.</text>
</comment>